<dbReference type="PROSITE" id="PS51354">
    <property type="entry name" value="GLUTAREDOXIN_2"/>
    <property type="match status" value="1"/>
</dbReference>
<accession>A0ABN3MIQ8</accession>
<keyword evidence="1" id="KW-1133">Transmembrane helix</keyword>
<evidence type="ECO:0000313" key="4">
    <source>
        <dbReference type="Proteomes" id="UP001500730"/>
    </source>
</evidence>
<sequence>MTIEVLWRPGCPFCARLRRRLAMEGVQTIEHDIWSDPLAAARVREVTGGDETVPTVFVWQQALVNPSLEQVMAAAGLAPDGQQGRGGGVVGRGIAWTLGMALLWLGLALWRPTTTWHLAPVLVAGALPWFVISNLSSVRRKTRAVLLAAAAGGIAAALAATVMSGLDLLRGPTLRHPDGAALEALQLSGGTALATVLAGLFFAIRSGGSDATTP</sequence>
<keyword evidence="4" id="KW-1185">Reference proteome</keyword>
<protein>
    <recommendedName>
        <fullName evidence="2">Glutaredoxin domain-containing protein</fullName>
    </recommendedName>
</protein>
<evidence type="ECO:0000256" key="1">
    <source>
        <dbReference type="SAM" id="Phobius"/>
    </source>
</evidence>
<feature type="transmembrane region" description="Helical" evidence="1">
    <location>
        <begin position="93"/>
        <end position="110"/>
    </location>
</feature>
<feature type="transmembrane region" description="Helical" evidence="1">
    <location>
        <begin position="144"/>
        <end position="164"/>
    </location>
</feature>
<evidence type="ECO:0000313" key="3">
    <source>
        <dbReference type="EMBL" id="GAA2502644.1"/>
    </source>
</evidence>
<organism evidence="3 4">
    <name type="scientific">Terrabacter carboxydivorans</name>
    <dbReference type="NCBI Taxonomy" id="619730"/>
    <lineage>
        <taxon>Bacteria</taxon>
        <taxon>Bacillati</taxon>
        <taxon>Actinomycetota</taxon>
        <taxon>Actinomycetes</taxon>
        <taxon>Micrococcales</taxon>
        <taxon>Intrasporangiaceae</taxon>
        <taxon>Terrabacter</taxon>
    </lineage>
</organism>
<keyword evidence="1" id="KW-0472">Membrane</keyword>
<dbReference type="InterPro" id="IPR036249">
    <property type="entry name" value="Thioredoxin-like_sf"/>
</dbReference>
<dbReference type="Proteomes" id="UP001500730">
    <property type="component" value="Unassembled WGS sequence"/>
</dbReference>
<feature type="transmembrane region" description="Helical" evidence="1">
    <location>
        <begin position="116"/>
        <end position="132"/>
    </location>
</feature>
<comment type="caution">
    <text evidence="3">The sequence shown here is derived from an EMBL/GenBank/DDBJ whole genome shotgun (WGS) entry which is preliminary data.</text>
</comment>
<dbReference type="SUPFAM" id="SSF52833">
    <property type="entry name" value="Thioredoxin-like"/>
    <property type="match status" value="1"/>
</dbReference>
<dbReference type="RefSeq" id="WP_344257443.1">
    <property type="nucleotide sequence ID" value="NZ_BAAARE010000039.1"/>
</dbReference>
<keyword evidence="1" id="KW-0812">Transmembrane</keyword>
<name>A0ABN3MIQ8_9MICO</name>
<reference evidence="3 4" key="1">
    <citation type="journal article" date="2019" name="Int. J. Syst. Evol. Microbiol.">
        <title>The Global Catalogue of Microorganisms (GCM) 10K type strain sequencing project: providing services to taxonomists for standard genome sequencing and annotation.</title>
        <authorList>
            <consortium name="The Broad Institute Genomics Platform"/>
            <consortium name="The Broad Institute Genome Sequencing Center for Infectious Disease"/>
            <person name="Wu L."/>
            <person name="Ma J."/>
        </authorList>
    </citation>
    <scope>NUCLEOTIDE SEQUENCE [LARGE SCALE GENOMIC DNA]</scope>
    <source>
        <strain evidence="3 4">JCM 16259</strain>
    </source>
</reference>
<dbReference type="Pfam" id="PF00462">
    <property type="entry name" value="Glutaredoxin"/>
    <property type="match status" value="1"/>
</dbReference>
<proteinExistence type="predicted"/>
<evidence type="ECO:0000259" key="2">
    <source>
        <dbReference type="Pfam" id="PF00462"/>
    </source>
</evidence>
<gene>
    <name evidence="3" type="ORF">GCM10009858_46000</name>
</gene>
<dbReference type="EMBL" id="BAAARE010000039">
    <property type="protein sequence ID" value="GAA2502644.1"/>
    <property type="molecule type" value="Genomic_DNA"/>
</dbReference>
<dbReference type="InterPro" id="IPR002109">
    <property type="entry name" value="Glutaredoxin"/>
</dbReference>
<feature type="transmembrane region" description="Helical" evidence="1">
    <location>
        <begin position="184"/>
        <end position="204"/>
    </location>
</feature>
<feature type="domain" description="Glutaredoxin" evidence="2">
    <location>
        <begin position="3"/>
        <end position="58"/>
    </location>
</feature>
<dbReference type="Gene3D" id="3.40.30.10">
    <property type="entry name" value="Glutaredoxin"/>
    <property type="match status" value="1"/>
</dbReference>